<comment type="caution">
    <text evidence="2">The sequence shown here is derived from an EMBL/GenBank/DDBJ whole genome shotgun (WGS) entry which is preliminary data.</text>
</comment>
<name>A0A1U7N5N8_9CYAN</name>
<organism evidence="2 3">
    <name type="scientific">Moorena bouillonii PNG</name>
    <dbReference type="NCBI Taxonomy" id="568701"/>
    <lineage>
        <taxon>Bacteria</taxon>
        <taxon>Bacillati</taxon>
        <taxon>Cyanobacteriota</taxon>
        <taxon>Cyanophyceae</taxon>
        <taxon>Coleofasciculales</taxon>
        <taxon>Coleofasciculaceae</taxon>
        <taxon>Moorena</taxon>
    </lineage>
</organism>
<feature type="region of interest" description="Disordered" evidence="1">
    <location>
        <begin position="1"/>
        <end position="26"/>
    </location>
</feature>
<evidence type="ECO:0000256" key="1">
    <source>
        <dbReference type="SAM" id="MobiDB-lite"/>
    </source>
</evidence>
<dbReference type="Proteomes" id="UP000186657">
    <property type="component" value="Unassembled WGS sequence"/>
</dbReference>
<gene>
    <name evidence="2" type="ORF">BJP37_21755</name>
</gene>
<dbReference type="AlphaFoldDB" id="A0A1U7N5N8"/>
<reference evidence="2 3" key="1">
    <citation type="submission" date="2016-10" db="EMBL/GenBank/DDBJ databases">
        <title>Comparative genomics uncovers the prolific and rare metabolic potential of the cyanobacterial genus Moorea.</title>
        <authorList>
            <person name="Leao T."/>
            <person name="Castelao G."/>
            <person name="Korobeynikov A."/>
            <person name="Monroe E.A."/>
            <person name="Podell S."/>
            <person name="Glukhov E."/>
            <person name="Allen E."/>
            <person name="Gerwick W.H."/>
            <person name="Gerwick L."/>
        </authorList>
    </citation>
    <scope>NUCLEOTIDE SEQUENCE [LARGE SCALE GENOMIC DNA]</scope>
    <source>
        <strain evidence="2 3">PNG5-198</strain>
    </source>
</reference>
<proteinExistence type="predicted"/>
<evidence type="ECO:0000313" key="3">
    <source>
        <dbReference type="Proteomes" id="UP000186657"/>
    </source>
</evidence>
<sequence length="84" mass="9334">MLKSFLGDSSQDTSASIKLQASREPVSGREYVKVIVIGSLKGVKKIIHALYIRGFAEVTEWTQPMPTGNPGEVMRVLRRLVFVD</sequence>
<protein>
    <submittedName>
        <fullName evidence="2">Uncharacterized protein</fullName>
    </submittedName>
</protein>
<keyword evidence="3" id="KW-1185">Reference proteome</keyword>
<accession>A0A1U7N5N8</accession>
<dbReference type="RefSeq" id="WP_075902221.1">
    <property type="nucleotide sequence ID" value="NZ_MKZS01000001.1"/>
</dbReference>
<evidence type="ECO:0000313" key="2">
    <source>
        <dbReference type="EMBL" id="OLT61251.1"/>
    </source>
</evidence>
<dbReference type="EMBL" id="MKZS01000001">
    <property type="protein sequence ID" value="OLT61251.1"/>
    <property type="molecule type" value="Genomic_DNA"/>
</dbReference>
<feature type="compositionally biased region" description="Polar residues" evidence="1">
    <location>
        <begin position="7"/>
        <end position="19"/>
    </location>
</feature>